<evidence type="ECO:0000313" key="6">
    <source>
        <dbReference type="Proteomes" id="UP001320544"/>
    </source>
</evidence>
<evidence type="ECO:0000256" key="2">
    <source>
        <dbReference type="ARBA" id="ARBA00022723"/>
    </source>
</evidence>
<dbReference type="Pfam" id="PF01568">
    <property type="entry name" value="Molydop_binding"/>
    <property type="match status" value="1"/>
</dbReference>
<evidence type="ECO:0000256" key="1">
    <source>
        <dbReference type="ARBA" id="ARBA00010312"/>
    </source>
</evidence>
<comment type="similarity">
    <text evidence="1">Belongs to the prokaryotic molybdopterin-containing oxidoreductase family.</text>
</comment>
<feature type="domain" description="Molybdopterin oxidoreductase" evidence="3">
    <location>
        <begin position="93"/>
        <end position="557"/>
    </location>
</feature>
<dbReference type="InterPro" id="IPR006656">
    <property type="entry name" value="Mopterin_OxRdtase"/>
</dbReference>
<dbReference type="SUPFAM" id="SSF53706">
    <property type="entry name" value="Formate dehydrogenase/DMSO reductase, domains 1-3"/>
    <property type="match status" value="1"/>
</dbReference>
<proteinExistence type="inferred from homology"/>
<evidence type="ECO:0000313" key="5">
    <source>
        <dbReference type="EMBL" id="BDE96554.1"/>
    </source>
</evidence>
<dbReference type="InterPro" id="IPR006657">
    <property type="entry name" value="MoPterin_dinucl-bd_dom"/>
</dbReference>
<feature type="domain" description="Molybdopterin dinucleotide-binding" evidence="4">
    <location>
        <begin position="702"/>
        <end position="805"/>
    </location>
</feature>
<reference evidence="5 6" key="1">
    <citation type="submission" date="2022-01" db="EMBL/GenBank/DDBJ databases">
        <title>Novel bile acid biosynthetic pathways are enriched in the microbiome of centenarians.</title>
        <authorList>
            <person name="Sato Y."/>
            <person name="Atarashi K."/>
            <person name="Plichta R.D."/>
            <person name="Arai Y."/>
            <person name="Sasajima S."/>
            <person name="Kearney M.S."/>
            <person name="Suda W."/>
            <person name="Takeshita K."/>
            <person name="Sasaki T."/>
            <person name="Okamoto S."/>
            <person name="Skelly N.A."/>
            <person name="Okamura Y."/>
            <person name="Vlamakis H."/>
            <person name="Li Y."/>
            <person name="Tanoue T."/>
            <person name="Takei H."/>
            <person name="Nittono H."/>
            <person name="Narushima S."/>
            <person name="Irie J."/>
            <person name="Itoh H."/>
            <person name="Moriya K."/>
            <person name="Sugiura Y."/>
            <person name="Suematsu M."/>
            <person name="Moritoki N."/>
            <person name="Shibata S."/>
            <person name="Littman R.D."/>
            <person name="Fischbach A.M."/>
            <person name="Uwamino Y."/>
            <person name="Inoue T."/>
            <person name="Honda A."/>
            <person name="Hattori M."/>
            <person name="Murai T."/>
            <person name="Xavier J.R."/>
            <person name="Hirose N."/>
            <person name="Honda K."/>
        </authorList>
    </citation>
    <scope>NUCLEOTIDE SEQUENCE [LARGE SCALE GENOMIC DNA]</scope>
    <source>
        <strain evidence="5 6">CE91-St30</strain>
    </source>
</reference>
<dbReference type="InterPro" id="IPR050612">
    <property type="entry name" value="Prok_Mopterin_Oxidored"/>
</dbReference>
<dbReference type="InterPro" id="IPR009010">
    <property type="entry name" value="Asp_de-COase-like_dom_sf"/>
</dbReference>
<dbReference type="EMBL" id="AP025564">
    <property type="protein sequence ID" value="BDE96554.1"/>
    <property type="molecule type" value="Genomic_DNA"/>
</dbReference>
<protein>
    <submittedName>
        <fullName evidence="5">Dehydrogenase</fullName>
    </submittedName>
</protein>
<dbReference type="RefSeq" id="WP_244385818.1">
    <property type="nucleotide sequence ID" value="NZ_AP025564.1"/>
</dbReference>
<name>A0ABM7WJM4_9ACTN</name>
<dbReference type="SUPFAM" id="SSF50692">
    <property type="entry name" value="ADC-like"/>
    <property type="match status" value="1"/>
</dbReference>
<dbReference type="Gene3D" id="3.40.228.10">
    <property type="entry name" value="Dimethylsulfoxide Reductase, domain 2"/>
    <property type="match status" value="1"/>
</dbReference>
<evidence type="ECO:0000259" key="4">
    <source>
        <dbReference type="Pfam" id="PF01568"/>
    </source>
</evidence>
<sequence>MDKQDIIDARREARKGERIFYTSCPNNGCWDSACILKCHEKDGKLIAVEPDDTVNAGMCREDVEWESIWRGMVQMRPCSMGHAWKEELYGETRLTHPMKRIGEKGPGKGYFVEIGWEEALDTIAEKMIEIKEKYGEFGIFHTQYGSFSKNGFPLAKWWPASFGFWGDHSTSGHTAGENFHLGFDLTKSMVSGTSPALPGFEASDVFNSKLIIMWGMDPVVDWFGPTSYYMQLAHEYGVKTIVVDPRYTASCEVLADQWIPIRPGTDLAMLLAMAQVLFEEDLYDHEYVAEWVEPEGFKEWRAYCLGEGEDGVAKTPEWAEAICAVPAETIREFARLYGTTKPVHLQYFYSCAKRHLGEYSAAAAMLLQTMTGNIACPGGCQTGSALPTPGRIPTPFADFKQAPSDYTIPVLCNNNKLTETLACQKDYWEGRMSEDEFRHRIGAPTDDSPLPNIQMLIIENNYVNNHHDTNKRMEGFASTEFNWGFQWHKNQPSMEFCDIVLPAPVWQFEGMDQYMYGHQRFVSGPSGMRNYFVFSDAGCEYPGEVRSKEWVWTQIAKRLGVAEQYNPRMVDVAWEDWTAAQRAIYKEAYEEWAEDKSGVLKRMGIDPKPWDEFVANPVVRIPIDTPYYPYKTCLEAGMNPFQTESGKIEFVSSYVKNNDLTKTRWRGHFDPMPVWEPSYVEGGIATAAADGFYNPKAKEYPLSLVTPVSVYRQHSSNDNNPLLREDCYRHGVWISGVDAKARGVRDGDLVRVFSETGEMELAAYVTNRMMPGTAAVHHGAWFQGGGKKTERNPYGMDMRGAPNILLDDVHLPNILGTLLTAGLVEVEKVADGDVEGYGPEAERSGMRGAATAIASRKALGEKEAL</sequence>
<dbReference type="Gene3D" id="2.40.40.20">
    <property type="match status" value="1"/>
</dbReference>
<dbReference type="PANTHER" id="PTHR43742">
    <property type="entry name" value="TRIMETHYLAMINE-N-OXIDE REDUCTASE"/>
    <property type="match status" value="1"/>
</dbReference>
<dbReference type="Gene3D" id="3.40.50.740">
    <property type="match status" value="2"/>
</dbReference>
<dbReference type="Pfam" id="PF00384">
    <property type="entry name" value="Molybdopterin"/>
    <property type="match status" value="1"/>
</dbReference>
<accession>A0ABM7WJM4</accession>
<gene>
    <name evidence="5" type="ORF">CE91St30_18870</name>
</gene>
<organism evidence="5 6">
    <name type="scientific">Raoultibacter timonensis</name>
    <dbReference type="NCBI Taxonomy" id="1907662"/>
    <lineage>
        <taxon>Bacteria</taxon>
        <taxon>Bacillati</taxon>
        <taxon>Actinomycetota</taxon>
        <taxon>Coriobacteriia</taxon>
        <taxon>Eggerthellales</taxon>
        <taxon>Eggerthellaceae</taxon>
        <taxon>Raoultibacter</taxon>
    </lineage>
</organism>
<dbReference type="PANTHER" id="PTHR43742:SF3">
    <property type="entry name" value="DIMETHYL SULFOXIDE REDUCTASE DMSA"/>
    <property type="match status" value="1"/>
</dbReference>
<keyword evidence="6" id="KW-1185">Reference proteome</keyword>
<keyword evidence="2" id="KW-0479">Metal-binding</keyword>
<dbReference type="Proteomes" id="UP001320544">
    <property type="component" value="Chromosome"/>
</dbReference>
<evidence type="ECO:0000259" key="3">
    <source>
        <dbReference type="Pfam" id="PF00384"/>
    </source>
</evidence>